<reference evidence="5" key="1">
    <citation type="submission" date="2020-05" db="EMBL/GenBank/DDBJ databases">
        <authorList>
            <person name="Chiriac C."/>
            <person name="Salcher M."/>
            <person name="Ghai R."/>
            <person name="Kavagutti S V."/>
        </authorList>
    </citation>
    <scope>NUCLEOTIDE SEQUENCE</scope>
</reference>
<evidence type="ECO:0000256" key="3">
    <source>
        <dbReference type="ARBA" id="ARBA00022679"/>
    </source>
</evidence>
<dbReference type="Gene3D" id="3.90.550.10">
    <property type="entry name" value="Spore Coat Polysaccharide Biosynthesis Protein SpsA, Chain A"/>
    <property type="match status" value="1"/>
</dbReference>
<dbReference type="EMBL" id="CAEZTG010000050">
    <property type="protein sequence ID" value="CAB4563093.1"/>
    <property type="molecule type" value="Genomic_DNA"/>
</dbReference>
<evidence type="ECO:0000256" key="1">
    <source>
        <dbReference type="ARBA" id="ARBA00006739"/>
    </source>
</evidence>
<keyword evidence="2" id="KW-0328">Glycosyltransferase</keyword>
<accession>A0A6J6DLT7</accession>
<evidence type="ECO:0000256" key="2">
    <source>
        <dbReference type="ARBA" id="ARBA00022676"/>
    </source>
</evidence>
<sequence>MTPRVSAVVLSYQDEPWLERGIHALLASEGVEIDVVLVDNGCTDGAVERLRGTPGLTVVGDGTNLGFSPGCNFGATFTKGDYLVMANGDLVVEPDALLRLVEVASDPTVGIAGGSIRLNDDITTLNSAGNDIHFLGFSWVGGFGEPAATHAIAKDVASAMAALVMLRRDVWESLDGYESHYFAFHEDADMSWRCWQRGLRVHYVPDAIGRHRYEFGRVGNKMYLVERNRLIFMLTCWDSRTLVLLAPLIAATEVAMALIGAKSGWFGEKVHGWGWLLSHRKWLRERRRAVQSERTVGDKELSALMSDRLDAKNFPIPKSLLFLDAAAAGYWRTARRFLR</sequence>
<evidence type="ECO:0000313" key="5">
    <source>
        <dbReference type="EMBL" id="CAB4563093.1"/>
    </source>
</evidence>
<dbReference type="SUPFAM" id="SSF53448">
    <property type="entry name" value="Nucleotide-diphospho-sugar transferases"/>
    <property type="match status" value="1"/>
</dbReference>
<evidence type="ECO:0000259" key="4">
    <source>
        <dbReference type="Pfam" id="PF00535"/>
    </source>
</evidence>
<protein>
    <submittedName>
        <fullName evidence="5">Unannotated protein</fullName>
    </submittedName>
</protein>
<dbReference type="Pfam" id="PF00535">
    <property type="entry name" value="Glycos_transf_2"/>
    <property type="match status" value="1"/>
</dbReference>
<dbReference type="GO" id="GO:0016757">
    <property type="term" value="F:glycosyltransferase activity"/>
    <property type="evidence" value="ECO:0007669"/>
    <property type="project" value="UniProtKB-KW"/>
</dbReference>
<dbReference type="InterPro" id="IPR029044">
    <property type="entry name" value="Nucleotide-diphossugar_trans"/>
</dbReference>
<dbReference type="PANTHER" id="PTHR43179">
    <property type="entry name" value="RHAMNOSYLTRANSFERASE WBBL"/>
    <property type="match status" value="1"/>
</dbReference>
<name>A0A6J6DLT7_9ZZZZ</name>
<keyword evidence="3" id="KW-0808">Transferase</keyword>
<dbReference type="PANTHER" id="PTHR43179:SF12">
    <property type="entry name" value="GALACTOFURANOSYLTRANSFERASE GLFT2"/>
    <property type="match status" value="1"/>
</dbReference>
<comment type="similarity">
    <text evidence="1">Belongs to the glycosyltransferase 2 family.</text>
</comment>
<dbReference type="AlphaFoldDB" id="A0A6J6DLT7"/>
<organism evidence="5">
    <name type="scientific">freshwater metagenome</name>
    <dbReference type="NCBI Taxonomy" id="449393"/>
    <lineage>
        <taxon>unclassified sequences</taxon>
        <taxon>metagenomes</taxon>
        <taxon>ecological metagenomes</taxon>
    </lineage>
</organism>
<gene>
    <name evidence="5" type="ORF">UFOPK1603_00703</name>
</gene>
<feature type="domain" description="Glycosyltransferase 2-like" evidence="4">
    <location>
        <begin position="6"/>
        <end position="170"/>
    </location>
</feature>
<proteinExistence type="inferred from homology"/>
<dbReference type="InterPro" id="IPR001173">
    <property type="entry name" value="Glyco_trans_2-like"/>
</dbReference>